<dbReference type="Gene3D" id="3.30.70.330">
    <property type="match status" value="3"/>
</dbReference>
<evidence type="ECO:0000256" key="2">
    <source>
        <dbReference type="PROSITE-ProRule" id="PRU00176"/>
    </source>
</evidence>
<evidence type="ECO:0000313" key="5">
    <source>
        <dbReference type="EMBL" id="CAD8458259.1"/>
    </source>
</evidence>
<name>A0A7S0DL40_9EUKA</name>
<dbReference type="InterPro" id="IPR000504">
    <property type="entry name" value="RRM_dom"/>
</dbReference>
<dbReference type="EMBL" id="HBEM01025358">
    <property type="protein sequence ID" value="CAD8458259.1"/>
    <property type="molecule type" value="Transcribed_RNA"/>
</dbReference>
<dbReference type="SMART" id="SM00360">
    <property type="entry name" value="RRM"/>
    <property type="match status" value="3"/>
</dbReference>
<dbReference type="PANTHER" id="PTHR21245">
    <property type="entry name" value="HETEROGENEOUS NUCLEAR RIBONUCLEOPROTEIN"/>
    <property type="match status" value="1"/>
</dbReference>
<proteinExistence type="predicted"/>
<dbReference type="PROSITE" id="PS50102">
    <property type="entry name" value="RRM"/>
    <property type="match status" value="3"/>
</dbReference>
<gene>
    <name evidence="5" type="ORF">LAMO00422_LOCUS17210</name>
</gene>
<protein>
    <recommendedName>
        <fullName evidence="4">RRM domain-containing protein</fullName>
    </recommendedName>
</protein>
<dbReference type="InterPro" id="IPR012677">
    <property type="entry name" value="Nucleotide-bd_a/b_plait_sf"/>
</dbReference>
<dbReference type="GO" id="GO:0003723">
    <property type="term" value="F:RNA binding"/>
    <property type="evidence" value="ECO:0007669"/>
    <property type="project" value="UniProtKB-UniRule"/>
</dbReference>
<feature type="domain" description="RRM" evidence="4">
    <location>
        <begin position="155"/>
        <end position="231"/>
    </location>
</feature>
<feature type="domain" description="RRM" evidence="4">
    <location>
        <begin position="75"/>
        <end position="153"/>
    </location>
</feature>
<feature type="domain" description="RRM" evidence="4">
    <location>
        <begin position="248"/>
        <end position="326"/>
    </location>
</feature>
<dbReference type="Pfam" id="PF00076">
    <property type="entry name" value="RRM_1"/>
    <property type="match status" value="3"/>
</dbReference>
<dbReference type="AlphaFoldDB" id="A0A7S0DL40"/>
<accession>A0A7S0DL40</accession>
<keyword evidence="1 2" id="KW-0694">RNA-binding</keyword>
<organism evidence="5">
    <name type="scientific">Amorphochlora amoebiformis</name>
    <dbReference type="NCBI Taxonomy" id="1561963"/>
    <lineage>
        <taxon>Eukaryota</taxon>
        <taxon>Sar</taxon>
        <taxon>Rhizaria</taxon>
        <taxon>Cercozoa</taxon>
        <taxon>Chlorarachniophyceae</taxon>
        <taxon>Amorphochlora</taxon>
    </lineage>
</organism>
<evidence type="ECO:0000259" key="4">
    <source>
        <dbReference type="PROSITE" id="PS50102"/>
    </source>
</evidence>
<sequence length="454" mass="51246">MESQFKHMTNAGPNNEMVHTQNQAKEMAESVLESPKIGIPGVGQLVSEIKGLKLEANQRTGKENKSINEEKKGDTIIFVGDLSRTVKDKDLRAVMELHGSVVNVDIKRDRVTNNNLGYGFVQFETHEQALKAKKALHGVEVSGRKIRTGWAQRNTTLFVGDLDNTIDATVYRTAFSRYGNLVDDETYFKVDKGFGMVKFKTRENAETAKVELNGKRIGQSKRPVRVIWGDTSVQKHCVHVKFDVGKEVKSIQESEISEDVLQKVFQEYGQVLTVNLPRHSDNTLKGYGFVHFEDTEKGEESAKKAIANLSGTKIGRLVVQCNYGRKHSKRRPRNGSTSGGSGSSMRQHNHMYMYQYPPKNGGYPMMYPVQTPYMYQQQVRGGRPGPYSPYGYLQMGYYHHSQYGQSQTPNGNVQGSQDMPNDLAMDYITHERGYDSHVHGGVLHEAMPRHLHQR</sequence>
<dbReference type="InterPro" id="IPR035979">
    <property type="entry name" value="RBD_domain_sf"/>
</dbReference>
<evidence type="ECO:0000256" key="1">
    <source>
        <dbReference type="ARBA" id="ARBA00022884"/>
    </source>
</evidence>
<feature type="compositionally biased region" description="Basic residues" evidence="3">
    <location>
        <begin position="324"/>
        <end position="333"/>
    </location>
</feature>
<reference evidence="5" key="1">
    <citation type="submission" date="2021-01" db="EMBL/GenBank/DDBJ databases">
        <authorList>
            <person name="Corre E."/>
            <person name="Pelletier E."/>
            <person name="Niang G."/>
            <person name="Scheremetjew M."/>
            <person name="Finn R."/>
            <person name="Kale V."/>
            <person name="Holt S."/>
            <person name="Cochrane G."/>
            <person name="Meng A."/>
            <person name="Brown T."/>
            <person name="Cohen L."/>
        </authorList>
    </citation>
    <scope>NUCLEOTIDE SEQUENCE</scope>
    <source>
        <strain evidence="5">CCMP2058</strain>
    </source>
</reference>
<dbReference type="SUPFAM" id="SSF54928">
    <property type="entry name" value="RNA-binding domain, RBD"/>
    <property type="match status" value="2"/>
</dbReference>
<evidence type="ECO:0000256" key="3">
    <source>
        <dbReference type="SAM" id="MobiDB-lite"/>
    </source>
</evidence>
<feature type="region of interest" description="Disordered" evidence="3">
    <location>
        <begin position="322"/>
        <end position="347"/>
    </location>
</feature>
<dbReference type="CDD" id="cd00590">
    <property type="entry name" value="RRM_SF"/>
    <property type="match status" value="1"/>
</dbReference>